<gene>
    <name evidence="2" type="ORF">DSM02_304</name>
</gene>
<sequence>MPEEFKGEKIERNLTTKQVWFYHDTEAGIKQISKEVFKKVDKLIHYPRGFEGGEKYKFIKKFTYLGFGGKLPVGVVKATSYGYGFTKTLNPFSYFIDETYEIQEVIIEKKGKTELDVTNKLLYLNETSLQELQDSFSAIYKKNRAEIDFVLQLTLNNLFPKVIDKPEKTYIENALASSLASWGNSIDEFSDGDKKAIQDLFDKLSIGTDFLSKESLAKTKEIVDSKFIQKTIERFNELFALTTDGESLEKHWQVFLQENNWVFSSIFAQPIILYQREAYVGGKSLDNTNGKMNDFLIKNSLSDNVSFLEIKTHRTKLVENSSYRGEDVYSVSKDLSGSTAQVLNQRDNFQKEFYALKAKSRKNGNFETFNSKCIVLIGNLADLDEDQRYSFELSRSNSKDVEIITFDELKAKIESFQELLNEE</sequence>
<dbReference type="EMBL" id="QOVK01000001">
    <property type="protein sequence ID" value="RXG26309.1"/>
    <property type="molecule type" value="Genomic_DNA"/>
</dbReference>
<keyword evidence="3" id="KW-1185">Reference proteome</keyword>
<reference evidence="2 3" key="1">
    <citation type="submission" date="2018-07" db="EMBL/GenBank/DDBJ databases">
        <title>Leeuwenhoekiella genomics.</title>
        <authorList>
            <person name="Tahon G."/>
            <person name="Willems A."/>
        </authorList>
    </citation>
    <scope>NUCLEOTIDE SEQUENCE [LARGE SCALE GENOMIC DNA]</scope>
    <source>
        <strain evidence="2 3">LMG 29608</strain>
    </source>
</reference>
<name>A0A4Q0PH39_9FLAO</name>
<evidence type="ECO:0000259" key="1">
    <source>
        <dbReference type="Pfam" id="PF14082"/>
    </source>
</evidence>
<evidence type="ECO:0000313" key="2">
    <source>
        <dbReference type="EMBL" id="RXG26309.1"/>
    </source>
</evidence>
<comment type="caution">
    <text evidence="2">The sequence shown here is derived from an EMBL/GenBank/DDBJ whole genome shotgun (WGS) entry which is preliminary data.</text>
</comment>
<dbReference type="RefSeq" id="WP_128763984.1">
    <property type="nucleotide sequence ID" value="NZ_JBHUOO010000003.1"/>
</dbReference>
<dbReference type="Proteomes" id="UP000289859">
    <property type="component" value="Unassembled WGS sequence"/>
</dbReference>
<feature type="domain" description="Shedu protein SduA C-terminal" evidence="1">
    <location>
        <begin position="247"/>
        <end position="409"/>
    </location>
</feature>
<proteinExistence type="predicted"/>
<dbReference type="OrthoDB" id="784881at2"/>
<evidence type="ECO:0000313" key="3">
    <source>
        <dbReference type="Proteomes" id="UP000289859"/>
    </source>
</evidence>
<organism evidence="2 3">
    <name type="scientific">Leeuwenhoekiella polynyae</name>
    <dbReference type="NCBI Taxonomy" id="1550906"/>
    <lineage>
        <taxon>Bacteria</taxon>
        <taxon>Pseudomonadati</taxon>
        <taxon>Bacteroidota</taxon>
        <taxon>Flavobacteriia</taxon>
        <taxon>Flavobacteriales</taxon>
        <taxon>Flavobacteriaceae</taxon>
        <taxon>Leeuwenhoekiella</taxon>
    </lineage>
</organism>
<accession>A0A4Q0PH39</accession>
<dbReference type="InterPro" id="IPR025359">
    <property type="entry name" value="SduA_C"/>
</dbReference>
<dbReference type="AlphaFoldDB" id="A0A4Q0PH39"/>
<protein>
    <recommendedName>
        <fullName evidence="1">Shedu protein SduA C-terminal domain-containing protein</fullName>
    </recommendedName>
</protein>
<dbReference type="Pfam" id="PF14082">
    <property type="entry name" value="SduA_C"/>
    <property type="match status" value="1"/>
</dbReference>